<comment type="similarity">
    <text evidence="1">Belongs to the CRISPR-associated Csm3 family.</text>
</comment>
<protein>
    <recommendedName>
        <fullName evidence="2">CRISPR system Cms endoribonuclease Csm3</fullName>
    </recommendedName>
    <alternativeName>
        <fullName evidence="8">CRISPR type III A-associated RAMP protein Csm3</fullName>
    </alternativeName>
</protein>
<evidence type="ECO:0000256" key="1">
    <source>
        <dbReference type="ARBA" id="ARBA00006342"/>
    </source>
</evidence>
<dbReference type="InterPro" id="IPR013412">
    <property type="entry name" value="CRISPR-assoc_RAMP_Csm3"/>
</dbReference>
<sequence length="225" mass="24943">MFGKLEISGCIESLTGLHIGGGSQFAAIGAVDSVVVRDVDDDLPMIPGSSLKGKLRSLLARQLNDGLLLQAHNDDAPVIKRLFGHSNKSKDECPKTGRLYFSDIFLSNESKSRLESEDIEATEVKFENTISRATGIANPRQIERAIKGMKYHMSLVYNIEDENEIEEDFKILKTAFKLLKYDYLGAAGSRGYGRVDVHDLDVKPLIVNDKVNNIVESCKNILKEV</sequence>
<dbReference type="AlphaFoldDB" id="I0R6A2"/>
<evidence type="ECO:0000256" key="3">
    <source>
        <dbReference type="ARBA" id="ARBA00022722"/>
    </source>
</evidence>
<name>I0R6A2_9FIRM</name>
<keyword evidence="7" id="KW-0051">Antiviral defense</keyword>
<dbReference type="Proteomes" id="UP000005039">
    <property type="component" value="Unassembled WGS sequence"/>
</dbReference>
<dbReference type="GO" id="GO:0051607">
    <property type="term" value="P:defense response to virus"/>
    <property type="evidence" value="ECO:0007669"/>
    <property type="project" value="UniProtKB-KW"/>
</dbReference>
<dbReference type="OrthoDB" id="1063910at2"/>
<keyword evidence="4" id="KW-0255">Endonuclease</keyword>
<dbReference type="RefSeq" id="WP_008754506.1">
    <property type="nucleotide sequence ID" value="NZ_AJGH01000092.1"/>
</dbReference>
<evidence type="ECO:0000259" key="9">
    <source>
        <dbReference type="Pfam" id="PF03787"/>
    </source>
</evidence>
<dbReference type="PANTHER" id="PTHR35579:SF3">
    <property type="entry name" value="CRISPR SYSTEM CMS ENDORIBONUCLEASE CSM3"/>
    <property type="match status" value="1"/>
</dbReference>
<keyword evidence="11" id="KW-1185">Reference proteome</keyword>
<dbReference type="PATRIC" id="fig|1095750.3.peg.2001"/>
<evidence type="ECO:0000256" key="5">
    <source>
        <dbReference type="ARBA" id="ARBA00022801"/>
    </source>
</evidence>
<feature type="domain" description="CRISPR type III-associated protein" evidence="9">
    <location>
        <begin position="11"/>
        <end position="195"/>
    </location>
</feature>
<dbReference type="InterPro" id="IPR052216">
    <property type="entry name" value="CRISPR_Csm3_endoribonuclease"/>
</dbReference>
<dbReference type="PANTHER" id="PTHR35579">
    <property type="entry name" value="CRISPR SYSTEM CMS ENDORIBONUCLEASE CSM3"/>
    <property type="match status" value="1"/>
</dbReference>
<comment type="caution">
    <text evidence="10">The sequence shown here is derived from an EMBL/GenBank/DDBJ whole genome shotgun (WGS) entry which is preliminary data.</text>
</comment>
<dbReference type="InterPro" id="IPR005537">
    <property type="entry name" value="RAMP_III_fam"/>
</dbReference>
<proteinExistence type="inferred from homology"/>
<evidence type="ECO:0000256" key="4">
    <source>
        <dbReference type="ARBA" id="ARBA00022759"/>
    </source>
</evidence>
<dbReference type="NCBIfam" id="TIGR02582">
    <property type="entry name" value="cas7_TM1809"/>
    <property type="match status" value="1"/>
</dbReference>
<evidence type="ECO:0000256" key="7">
    <source>
        <dbReference type="ARBA" id="ARBA00023118"/>
    </source>
</evidence>
<dbReference type="eggNOG" id="COG1337">
    <property type="taxonomic scope" value="Bacteria"/>
</dbReference>
<dbReference type="GO" id="GO:0003723">
    <property type="term" value="F:RNA binding"/>
    <property type="evidence" value="ECO:0007669"/>
    <property type="project" value="UniProtKB-KW"/>
</dbReference>
<keyword evidence="5" id="KW-0378">Hydrolase</keyword>
<evidence type="ECO:0000313" key="10">
    <source>
        <dbReference type="EMBL" id="EIC95210.1"/>
    </source>
</evidence>
<dbReference type="EMBL" id="AJGH01000092">
    <property type="protein sequence ID" value="EIC95210.1"/>
    <property type="molecule type" value="Genomic_DNA"/>
</dbReference>
<dbReference type="Pfam" id="PF03787">
    <property type="entry name" value="RAMPs"/>
    <property type="match status" value="1"/>
</dbReference>
<dbReference type="GO" id="GO:0004519">
    <property type="term" value="F:endonuclease activity"/>
    <property type="evidence" value="ECO:0007669"/>
    <property type="project" value="UniProtKB-KW"/>
</dbReference>
<organism evidence="10 11">
    <name type="scientific">Lachnoanaerobaculum saburreum F0468</name>
    <dbReference type="NCBI Taxonomy" id="1095750"/>
    <lineage>
        <taxon>Bacteria</taxon>
        <taxon>Bacillati</taxon>
        <taxon>Bacillota</taxon>
        <taxon>Clostridia</taxon>
        <taxon>Lachnospirales</taxon>
        <taxon>Lachnospiraceae</taxon>
        <taxon>Lachnoanaerobaculum</taxon>
    </lineage>
</organism>
<evidence type="ECO:0000313" key="11">
    <source>
        <dbReference type="Proteomes" id="UP000005039"/>
    </source>
</evidence>
<dbReference type="GO" id="GO:0016787">
    <property type="term" value="F:hydrolase activity"/>
    <property type="evidence" value="ECO:0007669"/>
    <property type="project" value="UniProtKB-KW"/>
</dbReference>
<keyword evidence="6" id="KW-0694">RNA-binding</keyword>
<reference evidence="10 11" key="1">
    <citation type="submission" date="2012-03" db="EMBL/GenBank/DDBJ databases">
        <authorList>
            <person name="Durkin A.S."/>
            <person name="McCorrison J."/>
            <person name="Torralba M."/>
            <person name="Gillis M."/>
            <person name="Methe B."/>
            <person name="Sutton G."/>
            <person name="Nelson K.E."/>
        </authorList>
    </citation>
    <scope>NUCLEOTIDE SEQUENCE [LARGE SCALE GENOMIC DNA]</scope>
    <source>
        <strain evidence="10 11">F0468</strain>
    </source>
</reference>
<keyword evidence="3" id="KW-0540">Nuclease</keyword>
<evidence type="ECO:0000256" key="6">
    <source>
        <dbReference type="ARBA" id="ARBA00022884"/>
    </source>
</evidence>
<accession>I0R6A2</accession>
<evidence type="ECO:0000256" key="2">
    <source>
        <dbReference type="ARBA" id="ARBA00022150"/>
    </source>
</evidence>
<gene>
    <name evidence="10" type="primary">csm3</name>
    <name evidence="10" type="ORF">HMPREF9970_0476</name>
</gene>
<evidence type="ECO:0000256" key="8">
    <source>
        <dbReference type="ARBA" id="ARBA00033183"/>
    </source>
</evidence>